<evidence type="ECO:0000256" key="9">
    <source>
        <dbReference type="SAM" id="Phobius"/>
    </source>
</evidence>
<feature type="transmembrane region" description="Helical" evidence="9">
    <location>
        <begin position="59"/>
        <end position="84"/>
    </location>
</feature>
<keyword evidence="5" id="KW-0746">Sphingolipid metabolism</keyword>
<keyword evidence="7" id="KW-0443">Lipid metabolism</keyword>
<proteinExistence type="inferred from homology"/>
<comment type="similarity">
    <text evidence="2">Belongs to the sphingomyelin synthase family.</text>
</comment>
<feature type="transmembrane region" description="Helical" evidence="9">
    <location>
        <begin position="96"/>
        <end position="114"/>
    </location>
</feature>
<keyword evidence="12" id="KW-1185">Reference proteome</keyword>
<comment type="caution">
    <text evidence="11">The sequence shown here is derived from an EMBL/GenBank/DDBJ whole genome shotgun (WGS) entry which is preliminary data.</text>
</comment>
<evidence type="ECO:0000256" key="1">
    <source>
        <dbReference type="ARBA" id="ARBA00004141"/>
    </source>
</evidence>
<dbReference type="InterPro" id="IPR045221">
    <property type="entry name" value="Sphingomyelin_synth-like"/>
</dbReference>
<dbReference type="EMBL" id="JASJQH010000072">
    <property type="protein sequence ID" value="KAK9767535.1"/>
    <property type="molecule type" value="Genomic_DNA"/>
</dbReference>
<gene>
    <name evidence="11" type="ORF">K7432_002635</name>
</gene>
<evidence type="ECO:0000256" key="2">
    <source>
        <dbReference type="ARBA" id="ARBA00005441"/>
    </source>
</evidence>
<dbReference type="Pfam" id="PF14360">
    <property type="entry name" value="PAP2_C"/>
    <property type="match status" value="1"/>
</dbReference>
<evidence type="ECO:0000259" key="10">
    <source>
        <dbReference type="Pfam" id="PF14360"/>
    </source>
</evidence>
<reference evidence="11 12" key="1">
    <citation type="submission" date="2023-04" db="EMBL/GenBank/DDBJ databases">
        <title>Genome of Basidiobolus ranarum AG-B5.</title>
        <authorList>
            <person name="Stajich J.E."/>
            <person name="Carter-House D."/>
            <person name="Gryganskyi A."/>
        </authorList>
    </citation>
    <scope>NUCLEOTIDE SEQUENCE [LARGE SCALE GENOMIC DNA]</scope>
    <source>
        <strain evidence="11 12">AG-B5</strain>
    </source>
</reference>
<accession>A0ABR2X188</accession>
<evidence type="ECO:0000313" key="12">
    <source>
        <dbReference type="Proteomes" id="UP001479436"/>
    </source>
</evidence>
<name>A0ABR2X188_9FUNG</name>
<feature type="transmembrane region" description="Helical" evidence="9">
    <location>
        <begin position="207"/>
        <end position="225"/>
    </location>
</feature>
<evidence type="ECO:0000256" key="5">
    <source>
        <dbReference type="ARBA" id="ARBA00022919"/>
    </source>
</evidence>
<dbReference type="InterPro" id="IPR025749">
    <property type="entry name" value="Sphingomyelin_synth-like_dom"/>
</dbReference>
<dbReference type="PANTHER" id="PTHR21290:SF25">
    <property type="entry name" value="SPHINGOMYELIN SYNTHASE-RELATED PROTEIN 1"/>
    <property type="match status" value="1"/>
</dbReference>
<evidence type="ECO:0000256" key="4">
    <source>
        <dbReference type="ARBA" id="ARBA00022692"/>
    </source>
</evidence>
<evidence type="ECO:0000313" key="11">
    <source>
        <dbReference type="EMBL" id="KAK9767535.1"/>
    </source>
</evidence>
<feature type="transmembrane region" description="Helical" evidence="9">
    <location>
        <begin position="157"/>
        <end position="176"/>
    </location>
</feature>
<comment type="subcellular location">
    <subcellularLocation>
        <location evidence="1">Membrane</location>
        <topology evidence="1">Multi-pass membrane protein</topology>
    </subcellularLocation>
</comment>
<feature type="transmembrane region" description="Helical" evidence="9">
    <location>
        <begin position="183"/>
        <end position="201"/>
    </location>
</feature>
<evidence type="ECO:0000256" key="3">
    <source>
        <dbReference type="ARBA" id="ARBA00022679"/>
    </source>
</evidence>
<organism evidence="11 12">
    <name type="scientific">Basidiobolus ranarum</name>
    <dbReference type="NCBI Taxonomy" id="34480"/>
    <lineage>
        <taxon>Eukaryota</taxon>
        <taxon>Fungi</taxon>
        <taxon>Fungi incertae sedis</taxon>
        <taxon>Zoopagomycota</taxon>
        <taxon>Entomophthoromycotina</taxon>
        <taxon>Basidiobolomycetes</taxon>
        <taxon>Basidiobolales</taxon>
        <taxon>Basidiobolaceae</taxon>
        <taxon>Basidiobolus</taxon>
    </lineage>
</organism>
<evidence type="ECO:0000256" key="8">
    <source>
        <dbReference type="ARBA" id="ARBA00023136"/>
    </source>
</evidence>
<keyword evidence="4 9" id="KW-0812">Transmembrane</keyword>
<keyword evidence="8 9" id="KW-0472">Membrane</keyword>
<evidence type="ECO:0000256" key="7">
    <source>
        <dbReference type="ARBA" id="ARBA00023098"/>
    </source>
</evidence>
<dbReference type="Proteomes" id="UP001479436">
    <property type="component" value="Unassembled WGS sequence"/>
</dbReference>
<protein>
    <recommendedName>
        <fullName evidence="10">Sphingomyelin synthase-like domain-containing protein</fullName>
    </recommendedName>
</protein>
<sequence length="294" mass="33628">MKSEKSAKRFLNSEVARLIYSAVFLIVVAYFMTLFQQLSDKRWLGSDTKNPLRDLGFEAFPFLSTFSIADALVMSLFGITLVALTIISRRLPKIIIFWRRVFWLTGLLYFYRAFTIITTTLPPTKDCVPVVANSFGEMMKVATYMIIGSDKACTDNIYSGHTMIVTSSVIMWNIYTRVKWFKLYALLHAIAALYTIIASRLHFTVDVLLSLFITYAMYCIYFSLVRAAMLEKYPGAITNLESEQDDQYQSVAHTPHILNRHLVSVVRWMDGIDLRLKAKANEMTLPTTVDMSHA</sequence>
<feature type="transmembrane region" description="Helical" evidence="9">
    <location>
        <begin position="18"/>
        <end position="39"/>
    </location>
</feature>
<dbReference type="PANTHER" id="PTHR21290">
    <property type="entry name" value="SPHINGOMYELIN SYNTHETASE"/>
    <property type="match status" value="1"/>
</dbReference>
<keyword evidence="3" id="KW-0808">Transferase</keyword>
<keyword evidence="6 9" id="KW-1133">Transmembrane helix</keyword>
<evidence type="ECO:0000256" key="6">
    <source>
        <dbReference type="ARBA" id="ARBA00022989"/>
    </source>
</evidence>
<feature type="domain" description="Sphingomyelin synthase-like" evidence="10">
    <location>
        <begin position="153"/>
        <end position="221"/>
    </location>
</feature>